<sequence>MERLSIEMKLLVNGYPPKFIQYHFKKFFLQYDAINIWIELNSEAYQILHHTLLYKPTRRENKTNIQSNEKSIEKQTTYEHKGQIYLHYTFETGPLLDFKKEYRKLWQKHYVYPGSRCKNTRLILGTLLNRTLQNLLIHKKPKRDMLTRMETTTAAVPQTIQEQFHL</sequence>
<evidence type="ECO:0000313" key="2">
    <source>
        <dbReference type="Proteomes" id="UP000663836"/>
    </source>
</evidence>
<organism evidence="1 2">
    <name type="scientific">Rotaria sordida</name>
    <dbReference type="NCBI Taxonomy" id="392033"/>
    <lineage>
        <taxon>Eukaryota</taxon>
        <taxon>Metazoa</taxon>
        <taxon>Spiralia</taxon>
        <taxon>Gnathifera</taxon>
        <taxon>Rotifera</taxon>
        <taxon>Eurotatoria</taxon>
        <taxon>Bdelloidea</taxon>
        <taxon>Philodinida</taxon>
        <taxon>Philodinidae</taxon>
        <taxon>Rotaria</taxon>
    </lineage>
</organism>
<dbReference type="AlphaFoldDB" id="A0A820CJ34"/>
<gene>
    <name evidence="1" type="ORF">JBS370_LOCUS37534</name>
</gene>
<protein>
    <submittedName>
        <fullName evidence="1">Uncharacterized protein</fullName>
    </submittedName>
</protein>
<evidence type="ECO:0000313" key="1">
    <source>
        <dbReference type="EMBL" id="CAF4223106.1"/>
    </source>
</evidence>
<proteinExistence type="predicted"/>
<name>A0A820CJ34_9BILA</name>
<dbReference type="Proteomes" id="UP000663836">
    <property type="component" value="Unassembled WGS sequence"/>
</dbReference>
<accession>A0A820CJ34</accession>
<comment type="caution">
    <text evidence="1">The sequence shown here is derived from an EMBL/GenBank/DDBJ whole genome shotgun (WGS) entry which is preliminary data.</text>
</comment>
<reference evidence="1" key="1">
    <citation type="submission" date="2021-02" db="EMBL/GenBank/DDBJ databases">
        <authorList>
            <person name="Nowell W R."/>
        </authorList>
    </citation>
    <scope>NUCLEOTIDE SEQUENCE</scope>
</reference>
<dbReference type="EMBL" id="CAJOBD010017584">
    <property type="protein sequence ID" value="CAF4223106.1"/>
    <property type="molecule type" value="Genomic_DNA"/>
</dbReference>